<dbReference type="Proteomes" id="UP000078540">
    <property type="component" value="Unassembled WGS sequence"/>
</dbReference>
<feature type="region of interest" description="Disordered" evidence="1">
    <location>
        <begin position="53"/>
        <end position="77"/>
    </location>
</feature>
<organism evidence="2 3">
    <name type="scientific">Atta colombica</name>
    <dbReference type="NCBI Taxonomy" id="520822"/>
    <lineage>
        <taxon>Eukaryota</taxon>
        <taxon>Metazoa</taxon>
        <taxon>Ecdysozoa</taxon>
        <taxon>Arthropoda</taxon>
        <taxon>Hexapoda</taxon>
        <taxon>Insecta</taxon>
        <taxon>Pterygota</taxon>
        <taxon>Neoptera</taxon>
        <taxon>Endopterygota</taxon>
        <taxon>Hymenoptera</taxon>
        <taxon>Apocrita</taxon>
        <taxon>Aculeata</taxon>
        <taxon>Formicoidea</taxon>
        <taxon>Formicidae</taxon>
        <taxon>Myrmicinae</taxon>
        <taxon>Atta</taxon>
    </lineage>
</organism>
<keyword evidence="3" id="KW-1185">Reference proteome</keyword>
<protein>
    <submittedName>
        <fullName evidence="2">Uncharacterized protein</fullName>
    </submittedName>
</protein>
<proteinExistence type="predicted"/>
<dbReference type="EMBL" id="KQ976401">
    <property type="protein sequence ID" value="KYM92414.1"/>
    <property type="molecule type" value="Genomic_DNA"/>
</dbReference>
<evidence type="ECO:0000313" key="2">
    <source>
        <dbReference type="EMBL" id="KYM92414.1"/>
    </source>
</evidence>
<evidence type="ECO:0000256" key="1">
    <source>
        <dbReference type="SAM" id="MobiDB-lite"/>
    </source>
</evidence>
<sequence>MIRDMTVNTMVPWSKPIYLNHNRKGCHQLKQKWSEFHHQGKASLRIAVSGNEVANRRTRGEKGRRAKKISGEERSKSSELTRLASTVKFLLCIFRFEWSPS</sequence>
<accession>A0A195BUW6</accession>
<gene>
    <name evidence="2" type="ORF">ALC53_00869</name>
</gene>
<feature type="compositionally biased region" description="Basic and acidic residues" evidence="1">
    <location>
        <begin position="54"/>
        <end position="77"/>
    </location>
</feature>
<name>A0A195BUW6_9HYME</name>
<dbReference type="AlphaFoldDB" id="A0A195BUW6"/>
<reference evidence="2 3" key="1">
    <citation type="submission" date="2015-09" db="EMBL/GenBank/DDBJ databases">
        <title>Atta colombica WGS genome.</title>
        <authorList>
            <person name="Nygaard S."/>
            <person name="Hu H."/>
            <person name="Boomsma J."/>
            <person name="Zhang G."/>
        </authorList>
    </citation>
    <scope>NUCLEOTIDE SEQUENCE [LARGE SCALE GENOMIC DNA]</scope>
    <source>
        <strain evidence="2">Treedump-2</strain>
        <tissue evidence="2">Whole body</tissue>
    </source>
</reference>
<evidence type="ECO:0000313" key="3">
    <source>
        <dbReference type="Proteomes" id="UP000078540"/>
    </source>
</evidence>